<sequence>MYAKCYTESAVMKNPHHNVGGHRDAVLSYYLAGRHRGTSQQILTYDEGDGSESTSAVRSRRLGTFNKLTTTLRAVYGRINKAHLSAAFHLGSGKSETAIAFRAMENDIRLAPTSLPEMAASLE</sequence>
<evidence type="ECO:0000313" key="1">
    <source>
        <dbReference type="EMBL" id="GBP29110.1"/>
    </source>
</evidence>
<proteinExistence type="predicted"/>
<accession>A0A4C1USB1</accession>
<name>A0A4C1USB1_EUMVA</name>
<comment type="caution">
    <text evidence="1">The sequence shown here is derived from an EMBL/GenBank/DDBJ whole genome shotgun (WGS) entry which is preliminary data.</text>
</comment>
<keyword evidence="2" id="KW-1185">Reference proteome</keyword>
<protein>
    <submittedName>
        <fullName evidence="1">Uncharacterized protein</fullName>
    </submittedName>
</protein>
<dbReference type="Proteomes" id="UP000299102">
    <property type="component" value="Unassembled WGS sequence"/>
</dbReference>
<dbReference type="EMBL" id="BGZK01000216">
    <property type="protein sequence ID" value="GBP29110.1"/>
    <property type="molecule type" value="Genomic_DNA"/>
</dbReference>
<gene>
    <name evidence="1" type="ORF">EVAR_17645_1</name>
</gene>
<dbReference type="AlphaFoldDB" id="A0A4C1USB1"/>
<evidence type="ECO:0000313" key="2">
    <source>
        <dbReference type="Proteomes" id="UP000299102"/>
    </source>
</evidence>
<organism evidence="1 2">
    <name type="scientific">Eumeta variegata</name>
    <name type="common">Bagworm moth</name>
    <name type="synonym">Eumeta japonica</name>
    <dbReference type="NCBI Taxonomy" id="151549"/>
    <lineage>
        <taxon>Eukaryota</taxon>
        <taxon>Metazoa</taxon>
        <taxon>Ecdysozoa</taxon>
        <taxon>Arthropoda</taxon>
        <taxon>Hexapoda</taxon>
        <taxon>Insecta</taxon>
        <taxon>Pterygota</taxon>
        <taxon>Neoptera</taxon>
        <taxon>Endopterygota</taxon>
        <taxon>Lepidoptera</taxon>
        <taxon>Glossata</taxon>
        <taxon>Ditrysia</taxon>
        <taxon>Tineoidea</taxon>
        <taxon>Psychidae</taxon>
        <taxon>Oiketicinae</taxon>
        <taxon>Eumeta</taxon>
    </lineage>
</organism>
<reference evidence="1 2" key="1">
    <citation type="journal article" date="2019" name="Commun. Biol.">
        <title>The bagworm genome reveals a unique fibroin gene that provides high tensile strength.</title>
        <authorList>
            <person name="Kono N."/>
            <person name="Nakamura H."/>
            <person name="Ohtoshi R."/>
            <person name="Tomita M."/>
            <person name="Numata K."/>
            <person name="Arakawa K."/>
        </authorList>
    </citation>
    <scope>NUCLEOTIDE SEQUENCE [LARGE SCALE GENOMIC DNA]</scope>
</reference>